<accession>X1LC69</accession>
<feature type="non-terminal residue" evidence="1">
    <location>
        <position position="1"/>
    </location>
</feature>
<dbReference type="EMBL" id="BARU01048895">
    <property type="protein sequence ID" value="GAH99994.1"/>
    <property type="molecule type" value="Genomic_DNA"/>
</dbReference>
<protein>
    <submittedName>
        <fullName evidence="1">Uncharacterized protein</fullName>
    </submittedName>
</protein>
<comment type="caution">
    <text evidence="1">The sequence shown here is derived from an EMBL/GenBank/DDBJ whole genome shotgun (WGS) entry which is preliminary data.</text>
</comment>
<dbReference type="AlphaFoldDB" id="X1LC69"/>
<reference evidence="1" key="1">
    <citation type="journal article" date="2014" name="Front. Microbiol.">
        <title>High frequency of phylogenetically diverse reductive dehalogenase-homologous genes in deep subseafloor sedimentary metagenomes.</title>
        <authorList>
            <person name="Kawai M."/>
            <person name="Futagami T."/>
            <person name="Toyoda A."/>
            <person name="Takaki Y."/>
            <person name="Nishi S."/>
            <person name="Hori S."/>
            <person name="Arai W."/>
            <person name="Tsubouchi T."/>
            <person name="Morono Y."/>
            <person name="Uchiyama I."/>
            <person name="Ito T."/>
            <person name="Fujiyama A."/>
            <person name="Inagaki F."/>
            <person name="Takami H."/>
        </authorList>
    </citation>
    <scope>NUCLEOTIDE SEQUENCE</scope>
    <source>
        <strain evidence="1">Expedition CK06-06</strain>
    </source>
</reference>
<sequence length="61" mass="7055">TKETTVPHLGTRVRTIPHERFYEEFKRTETTDAVRKLARAYLKNAKEVIQPTEADVLEAAK</sequence>
<organism evidence="1">
    <name type="scientific">marine sediment metagenome</name>
    <dbReference type="NCBI Taxonomy" id="412755"/>
    <lineage>
        <taxon>unclassified sequences</taxon>
        <taxon>metagenomes</taxon>
        <taxon>ecological metagenomes</taxon>
    </lineage>
</organism>
<evidence type="ECO:0000313" key="1">
    <source>
        <dbReference type="EMBL" id="GAH99994.1"/>
    </source>
</evidence>
<proteinExistence type="predicted"/>
<gene>
    <name evidence="1" type="ORF">S03H2_72379</name>
</gene>
<feature type="non-terminal residue" evidence="1">
    <location>
        <position position="61"/>
    </location>
</feature>
<name>X1LC69_9ZZZZ</name>